<feature type="compositionally biased region" description="Basic and acidic residues" evidence="4">
    <location>
        <begin position="21"/>
        <end position="38"/>
    </location>
</feature>
<dbReference type="Pfam" id="PF01535">
    <property type="entry name" value="PPR"/>
    <property type="match status" value="5"/>
</dbReference>
<dbReference type="FunFam" id="1.25.40.10:FF:000073">
    <property type="entry name" value="Pentatricopeptide repeat-containing protein chloroplastic"/>
    <property type="match status" value="1"/>
</dbReference>
<dbReference type="Pfam" id="PF20431">
    <property type="entry name" value="E_motif"/>
    <property type="match status" value="1"/>
</dbReference>
<gene>
    <name evidence="6" type="ORF">LTRI10_LOCUS38350</name>
</gene>
<feature type="domain" description="DYW" evidence="5">
    <location>
        <begin position="728"/>
        <end position="797"/>
    </location>
</feature>
<dbReference type="GO" id="GO:0009451">
    <property type="term" value="P:RNA modification"/>
    <property type="evidence" value="ECO:0007669"/>
    <property type="project" value="InterPro"/>
</dbReference>
<feature type="repeat" description="PPR" evidence="3">
    <location>
        <begin position="490"/>
        <end position="524"/>
    </location>
</feature>
<reference evidence="6 7" key="1">
    <citation type="submission" date="2024-04" db="EMBL/GenBank/DDBJ databases">
        <authorList>
            <person name="Fracassetti M."/>
        </authorList>
    </citation>
    <scope>NUCLEOTIDE SEQUENCE [LARGE SCALE GENOMIC DNA]</scope>
</reference>
<organism evidence="6 7">
    <name type="scientific">Linum trigynum</name>
    <dbReference type="NCBI Taxonomy" id="586398"/>
    <lineage>
        <taxon>Eukaryota</taxon>
        <taxon>Viridiplantae</taxon>
        <taxon>Streptophyta</taxon>
        <taxon>Embryophyta</taxon>
        <taxon>Tracheophyta</taxon>
        <taxon>Spermatophyta</taxon>
        <taxon>Magnoliopsida</taxon>
        <taxon>eudicotyledons</taxon>
        <taxon>Gunneridae</taxon>
        <taxon>Pentapetalae</taxon>
        <taxon>rosids</taxon>
        <taxon>fabids</taxon>
        <taxon>Malpighiales</taxon>
        <taxon>Linaceae</taxon>
        <taxon>Linum</taxon>
    </lineage>
</organism>
<feature type="region of interest" description="Disordered" evidence="4">
    <location>
        <begin position="21"/>
        <end position="53"/>
    </location>
</feature>
<accession>A0AAV2FIP2</accession>
<dbReference type="EMBL" id="OZ034819">
    <property type="protein sequence ID" value="CAL1398100.1"/>
    <property type="molecule type" value="Genomic_DNA"/>
</dbReference>
<dbReference type="GO" id="GO:0003729">
    <property type="term" value="F:mRNA binding"/>
    <property type="evidence" value="ECO:0007669"/>
    <property type="project" value="UniProtKB-ARBA"/>
</dbReference>
<dbReference type="Pfam" id="PF13041">
    <property type="entry name" value="PPR_2"/>
    <property type="match status" value="3"/>
</dbReference>
<name>A0AAV2FIP2_9ROSI</name>
<dbReference type="SUPFAM" id="SSF48452">
    <property type="entry name" value="TPR-like"/>
    <property type="match status" value="1"/>
</dbReference>
<proteinExistence type="inferred from homology"/>
<dbReference type="Gene3D" id="1.25.40.10">
    <property type="entry name" value="Tetratricopeptide repeat domain"/>
    <property type="match status" value="4"/>
</dbReference>
<feature type="repeat" description="PPR" evidence="3">
    <location>
        <begin position="84"/>
        <end position="118"/>
    </location>
</feature>
<dbReference type="PANTHER" id="PTHR47926">
    <property type="entry name" value="PENTATRICOPEPTIDE REPEAT-CONTAINING PROTEIN"/>
    <property type="match status" value="1"/>
</dbReference>
<evidence type="ECO:0000256" key="3">
    <source>
        <dbReference type="PROSITE-ProRule" id="PRU00708"/>
    </source>
</evidence>
<dbReference type="GO" id="GO:0008270">
    <property type="term" value="F:zinc ion binding"/>
    <property type="evidence" value="ECO:0007669"/>
    <property type="project" value="InterPro"/>
</dbReference>
<evidence type="ECO:0000313" key="6">
    <source>
        <dbReference type="EMBL" id="CAL1398100.1"/>
    </source>
</evidence>
<dbReference type="InterPro" id="IPR002885">
    <property type="entry name" value="PPR_rpt"/>
</dbReference>
<protein>
    <recommendedName>
        <fullName evidence="5">DYW domain-containing protein</fullName>
    </recommendedName>
</protein>
<dbReference type="FunFam" id="1.25.40.10:FF:000090">
    <property type="entry name" value="Pentatricopeptide repeat-containing protein, chloroplastic"/>
    <property type="match status" value="1"/>
</dbReference>
<dbReference type="FunFam" id="1.25.40.10:FF:000682">
    <property type="entry name" value="Pentatricopeptide repeat-containing protein At3g16610"/>
    <property type="match status" value="1"/>
</dbReference>
<comment type="similarity">
    <text evidence="1">Belongs to the PPR family. PCMP-H subfamily.</text>
</comment>
<dbReference type="InterPro" id="IPR046848">
    <property type="entry name" value="E_motif"/>
</dbReference>
<feature type="repeat" description="PPR" evidence="3">
    <location>
        <begin position="388"/>
        <end position="418"/>
    </location>
</feature>
<keyword evidence="7" id="KW-1185">Reference proteome</keyword>
<dbReference type="Pfam" id="PF14432">
    <property type="entry name" value="DYW_deaminase"/>
    <property type="match status" value="1"/>
</dbReference>
<evidence type="ECO:0000256" key="1">
    <source>
        <dbReference type="ARBA" id="ARBA00006643"/>
    </source>
</evidence>
<evidence type="ECO:0000313" key="7">
    <source>
        <dbReference type="Proteomes" id="UP001497516"/>
    </source>
</evidence>
<dbReference type="InterPro" id="IPR032867">
    <property type="entry name" value="DYW_dom"/>
</dbReference>
<dbReference type="Proteomes" id="UP001497516">
    <property type="component" value="Chromosome 6"/>
</dbReference>
<feature type="repeat" description="PPR" evidence="3">
    <location>
        <begin position="154"/>
        <end position="184"/>
    </location>
</feature>
<dbReference type="InterPro" id="IPR011990">
    <property type="entry name" value="TPR-like_helical_dom_sf"/>
</dbReference>
<evidence type="ECO:0000256" key="4">
    <source>
        <dbReference type="SAM" id="MobiDB-lite"/>
    </source>
</evidence>
<dbReference type="PROSITE" id="PS51375">
    <property type="entry name" value="PPR"/>
    <property type="match status" value="6"/>
</dbReference>
<keyword evidence="2" id="KW-0677">Repeat</keyword>
<dbReference type="NCBIfam" id="TIGR00756">
    <property type="entry name" value="PPR"/>
    <property type="match status" value="6"/>
</dbReference>
<dbReference type="AlphaFoldDB" id="A0AAV2FIP2"/>
<feature type="repeat" description="PPR" evidence="3">
    <location>
        <begin position="459"/>
        <end position="489"/>
    </location>
</feature>
<evidence type="ECO:0000256" key="2">
    <source>
        <dbReference type="ARBA" id="ARBA00022737"/>
    </source>
</evidence>
<feature type="repeat" description="PPR" evidence="3">
    <location>
        <begin position="185"/>
        <end position="219"/>
    </location>
</feature>
<dbReference type="PANTHER" id="PTHR47926:SF452">
    <property type="entry name" value="PENTATRICOPEPTIDE REPEAT-CONTAINING PROTEIN"/>
    <property type="match status" value="1"/>
</dbReference>
<sequence length="797" mass="88553">MAATVLPRYCCSSSLKPIDDSAKQLEEPKSVKFPERARNSRRHPSRPSIKPNSPAVTRSLLALADSGCSMDAALQLFEKMNHSDTFIWNVIIRGLARNGLFSEAVDFYRRMEREGIGMDYFTFPFVIKACGELMWLTEGQRVHARVIKVGLDSDIYVCNFLVEMYFSVGCPELAEKVFEEMPQRDLVSWNSMVAGYLSAGDGFSSLGWFREMVGSGGKPDRFGVISALGACSMESCFKSGKEIHCQVIKNGIDLDVMVGTSLIDMYGKCGEVGSAEMVFHLIPLKNVAVWNALINGYVVSGKSAESFACLRLMQEDQHMVPDAISLINVLPSCSQLGSLKECKSIHGYAFRKLLLPQVVLETSLVDAYGKCAAVRSAERLFSVISEKNLVSWNTMIAAYVHNEKHEEALQLFQDMWLKQNHHLKPDAITIASILPSYAELAMVNECKQIHALAAKFGSNTVISNALIHAYAKCGDLDTARRIFDRMPCKNLVSWNTMILAYGIHGFGETAIATFSQMRETGIEPDHGSFVSLLYSCSISGLVEQGWEYFNAMKSEYNIDPGIEHYGCMIDLLGRSGNLDAAREFIEQMPLPPTARIWGSFLSASRNNNDIASAELAASKISSLEHDNTGCYVLLSNMYAEAGRWEDVNRIKSLMKEKGLAKTTASCSVDIRGKSERFVHHDVSHREANMISEVLDVILKQTGDRMNMNMTMKFRPADLIKRRRGSPEGHAVRLAICLGLVSTAVGKPVVVRQNTRICKDCHRLAKKISRACNREIVVGDGKVFHHFNGGVCSCEDYW</sequence>
<evidence type="ECO:0000259" key="5">
    <source>
        <dbReference type="Pfam" id="PF14432"/>
    </source>
</evidence>
<dbReference type="InterPro" id="IPR046960">
    <property type="entry name" value="PPR_At4g14850-like_plant"/>
</dbReference>